<feature type="compositionally biased region" description="Basic residues" evidence="1">
    <location>
        <begin position="97"/>
        <end position="108"/>
    </location>
</feature>
<comment type="caution">
    <text evidence="2">The sequence shown here is derived from an EMBL/GenBank/DDBJ whole genome shotgun (WGS) entry which is preliminary data.</text>
</comment>
<name>A0A426XR64_ENSVE</name>
<evidence type="ECO:0000313" key="2">
    <source>
        <dbReference type="EMBL" id="RRT41968.1"/>
    </source>
</evidence>
<proteinExistence type="predicted"/>
<dbReference type="EMBL" id="AMZH03018154">
    <property type="protein sequence ID" value="RRT41968.1"/>
    <property type="molecule type" value="Genomic_DNA"/>
</dbReference>
<dbReference type="AlphaFoldDB" id="A0A426XR64"/>
<protein>
    <submittedName>
        <fullName evidence="2">Uncharacterized protein</fullName>
    </submittedName>
</protein>
<dbReference type="Proteomes" id="UP000287651">
    <property type="component" value="Unassembled WGS sequence"/>
</dbReference>
<reference evidence="2 3" key="1">
    <citation type="journal article" date="2014" name="Agronomy (Basel)">
        <title>A Draft Genome Sequence for Ensete ventricosum, the Drought-Tolerant Tree Against Hunger.</title>
        <authorList>
            <person name="Harrison J."/>
            <person name="Moore K.A."/>
            <person name="Paszkiewicz K."/>
            <person name="Jones T."/>
            <person name="Grant M."/>
            <person name="Ambacheew D."/>
            <person name="Muzemil S."/>
            <person name="Studholme D.J."/>
        </authorList>
    </citation>
    <scope>NUCLEOTIDE SEQUENCE [LARGE SCALE GENOMIC DNA]</scope>
</reference>
<feature type="region of interest" description="Disordered" evidence="1">
    <location>
        <begin position="1"/>
        <end position="26"/>
    </location>
</feature>
<feature type="region of interest" description="Disordered" evidence="1">
    <location>
        <begin position="65"/>
        <end position="108"/>
    </location>
</feature>
<accession>A0A426XR64</accession>
<feature type="compositionally biased region" description="Basic and acidic residues" evidence="1">
    <location>
        <begin position="8"/>
        <end position="17"/>
    </location>
</feature>
<gene>
    <name evidence="2" type="ORF">B296_00057407</name>
</gene>
<evidence type="ECO:0000313" key="3">
    <source>
        <dbReference type="Proteomes" id="UP000287651"/>
    </source>
</evidence>
<sequence>MRLATRKGAVDCDHATEAEAPPARAVACRQKGNRPWLACGRGYRRWAAARGQAIEVIARRGDACGQKLPPTRVATRTNVRRGGASHGRDADPAPWQRGRRRARQSSPT</sequence>
<organism evidence="2 3">
    <name type="scientific">Ensete ventricosum</name>
    <name type="common">Abyssinian banana</name>
    <name type="synonym">Musa ensete</name>
    <dbReference type="NCBI Taxonomy" id="4639"/>
    <lineage>
        <taxon>Eukaryota</taxon>
        <taxon>Viridiplantae</taxon>
        <taxon>Streptophyta</taxon>
        <taxon>Embryophyta</taxon>
        <taxon>Tracheophyta</taxon>
        <taxon>Spermatophyta</taxon>
        <taxon>Magnoliopsida</taxon>
        <taxon>Liliopsida</taxon>
        <taxon>Zingiberales</taxon>
        <taxon>Musaceae</taxon>
        <taxon>Ensete</taxon>
    </lineage>
</organism>
<evidence type="ECO:0000256" key="1">
    <source>
        <dbReference type="SAM" id="MobiDB-lite"/>
    </source>
</evidence>